<dbReference type="PROSITE" id="PS50043">
    <property type="entry name" value="HTH_LUXR_2"/>
    <property type="match status" value="1"/>
</dbReference>
<feature type="modified residue" description="4-aspartylphosphate" evidence="3">
    <location>
        <position position="54"/>
    </location>
</feature>
<dbReference type="GO" id="GO:0000160">
    <property type="term" value="P:phosphorelay signal transduction system"/>
    <property type="evidence" value="ECO:0007669"/>
    <property type="project" value="InterPro"/>
</dbReference>
<dbReference type="InterPro" id="IPR039420">
    <property type="entry name" value="WalR-like"/>
</dbReference>
<dbReference type="GO" id="GO:0006355">
    <property type="term" value="P:regulation of DNA-templated transcription"/>
    <property type="evidence" value="ECO:0007669"/>
    <property type="project" value="InterPro"/>
</dbReference>
<dbReference type="Proteomes" id="UP000238937">
    <property type="component" value="Unassembled WGS sequence"/>
</dbReference>
<evidence type="ECO:0000256" key="1">
    <source>
        <dbReference type="ARBA" id="ARBA00022553"/>
    </source>
</evidence>
<evidence type="ECO:0000256" key="3">
    <source>
        <dbReference type="PROSITE-ProRule" id="PRU00169"/>
    </source>
</evidence>
<dbReference type="PANTHER" id="PTHR43214">
    <property type="entry name" value="TWO-COMPONENT RESPONSE REGULATOR"/>
    <property type="match status" value="1"/>
</dbReference>
<sequence length="219" mass="24531">MIRLLLVDDLVIFRQGLAALINLEPDIEIVGEAGNGEEAILLAETLHPDVILMDVRMPICNGVEATKVIHQRFPWIRIMVLTTFDEDEYICQSLQNGALGYILKSTPSQQLATTIRSLDRGFGQLDPAIALKVFARIPERSTTPSPTLAILEQFNHSEIEILKQIGKGKSNREIAKDLHLTEGTVKNYVTNILTCLNLRDRLQIALWVSQNLTDSFTQI</sequence>
<accession>A0A2T1GLS6</accession>
<evidence type="ECO:0000259" key="4">
    <source>
        <dbReference type="PROSITE" id="PS50043"/>
    </source>
</evidence>
<dbReference type="PRINTS" id="PR00038">
    <property type="entry name" value="HTHLUXR"/>
</dbReference>
<comment type="caution">
    <text evidence="6">The sequence shown here is derived from an EMBL/GenBank/DDBJ whole genome shotgun (WGS) entry which is preliminary data.</text>
</comment>
<dbReference type="PROSITE" id="PS50110">
    <property type="entry name" value="RESPONSE_REGULATORY"/>
    <property type="match status" value="1"/>
</dbReference>
<dbReference type="AlphaFoldDB" id="A0A2T1GLS6"/>
<evidence type="ECO:0000256" key="2">
    <source>
        <dbReference type="ARBA" id="ARBA00023125"/>
    </source>
</evidence>
<dbReference type="InterPro" id="IPR011006">
    <property type="entry name" value="CheY-like_superfamily"/>
</dbReference>
<evidence type="ECO:0000313" key="7">
    <source>
        <dbReference type="Proteomes" id="UP000238937"/>
    </source>
</evidence>
<feature type="domain" description="HTH luxR-type" evidence="4">
    <location>
        <begin position="147"/>
        <end position="212"/>
    </location>
</feature>
<organism evidence="6 7">
    <name type="scientific">Chamaesiphon polymorphus CCALA 037</name>
    <dbReference type="NCBI Taxonomy" id="2107692"/>
    <lineage>
        <taxon>Bacteria</taxon>
        <taxon>Bacillati</taxon>
        <taxon>Cyanobacteriota</taxon>
        <taxon>Cyanophyceae</taxon>
        <taxon>Gomontiellales</taxon>
        <taxon>Chamaesiphonaceae</taxon>
        <taxon>Chamaesiphon</taxon>
    </lineage>
</organism>
<dbReference type="SUPFAM" id="SSF46894">
    <property type="entry name" value="C-terminal effector domain of the bipartite response regulators"/>
    <property type="match status" value="1"/>
</dbReference>
<dbReference type="Gene3D" id="3.40.50.2300">
    <property type="match status" value="1"/>
</dbReference>
<dbReference type="GO" id="GO:0003677">
    <property type="term" value="F:DNA binding"/>
    <property type="evidence" value="ECO:0007669"/>
    <property type="project" value="UniProtKB-KW"/>
</dbReference>
<dbReference type="InterPro" id="IPR000792">
    <property type="entry name" value="Tscrpt_reg_LuxR_C"/>
</dbReference>
<dbReference type="SUPFAM" id="SSF52172">
    <property type="entry name" value="CheY-like"/>
    <property type="match status" value="1"/>
</dbReference>
<feature type="domain" description="Response regulatory" evidence="5">
    <location>
        <begin position="3"/>
        <end position="119"/>
    </location>
</feature>
<reference evidence="6 7" key="1">
    <citation type="submission" date="2018-03" db="EMBL/GenBank/DDBJ databases">
        <title>The ancient ancestry and fast evolution of plastids.</title>
        <authorList>
            <person name="Moore K.R."/>
            <person name="Magnabosco C."/>
            <person name="Momper L."/>
            <person name="Gold D.A."/>
            <person name="Bosak T."/>
            <person name="Fournier G.P."/>
        </authorList>
    </citation>
    <scope>NUCLEOTIDE SEQUENCE [LARGE SCALE GENOMIC DNA]</scope>
    <source>
        <strain evidence="6 7">CCALA 037</strain>
    </source>
</reference>
<dbReference type="CDD" id="cd17535">
    <property type="entry name" value="REC_NarL-like"/>
    <property type="match status" value="1"/>
</dbReference>
<keyword evidence="1 3" id="KW-0597">Phosphoprotein</keyword>
<dbReference type="SMART" id="SM00448">
    <property type="entry name" value="REC"/>
    <property type="match status" value="1"/>
</dbReference>
<dbReference type="SMART" id="SM00421">
    <property type="entry name" value="HTH_LUXR"/>
    <property type="match status" value="1"/>
</dbReference>
<gene>
    <name evidence="6" type="ORF">C7B77_03215</name>
</gene>
<dbReference type="EMBL" id="PVWO01000022">
    <property type="protein sequence ID" value="PSB58834.1"/>
    <property type="molecule type" value="Genomic_DNA"/>
</dbReference>
<proteinExistence type="predicted"/>
<evidence type="ECO:0000313" key="6">
    <source>
        <dbReference type="EMBL" id="PSB58834.1"/>
    </source>
</evidence>
<dbReference type="InterPro" id="IPR016032">
    <property type="entry name" value="Sig_transdc_resp-reg_C-effctor"/>
</dbReference>
<dbReference type="OrthoDB" id="509129at2"/>
<evidence type="ECO:0000259" key="5">
    <source>
        <dbReference type="PROSITE" id="PS50110"/>
    </source>
</evidence>
<dbReference type="InterPro" id="IPR058245">
    <property type="entry name" value="NreC/VraR/RcsB-like_REC"/>
</dbReference>
<dbReference type="RefSeq" id="WP_106300263.1">
    <property type="nucleotide sequence ID" value="NZ_PVWO01000022.1"/>
</dbReference>
<keyword evidence="2 6" id="KW-0238">DNA-binding</keyword>
<dbReference type="Pfam" id="PF00196">
    <property type="entry name" value="GerE"/>
    <property type="match status" value="1"/>
</dbReference>
<keyword evidence="7" id="KW-1185">Reference proteome</keyword>
<name>A0A2T1GLS6_9CYAN</name>
<protein>
    <submittedName>
        <fullName evidence="6">DNA-binding response regulator</fullName>
    </submittedName>
</protein>
<dbReference type="CDD" id="cd06170">
    <property type="entry name" value="LuxR_C_like"/>
    <property type="match status" value="1"/>
</dbReference>
<dbReference type="Pfam" id="PF00072">
    <property type="entry name" value="Response_reg"/>
    <property type="match status" value="1"/>
</dbReference>
<dbReference type="InterPro" id="IPR001789">
    <property type="entry name" value="Sig_transdc_resp-reg_receiver"/>
</dbReference>
<dbReference type="PANTHER" id="PTHR43214:SF43">
    <property type="entry name" value="TWO-COMPONENT RESPONSE REGULATOR"/>
    <property type="match status" value="1"/>
</dbReference>